<evidence type="ECO:0000313" key="3">
    <source>
        <dbReference type="Proteomes" id="UP000443353"/>
    </source>
</evidence>
<evidence type="ECO:0000256" key="1">
    <source>
        <dbReference type="SAM" id="SignalP"/>
    </source>
</evidence>
<accession>A0A7X3G1G2</accession>
<name>A0A7X3G1G2_9BURK</name>
<gene>
    <name evidence="2" type="ORF">GPY61_13095</name>
</gene>
<evidence type="ECO:0000313" key="2">
    <source>
        <dbReference type="EMBL" id="MVW60867.1"/>
    </source>
</evidence>
<feature type="chain" id="PRO_5030914196" evidence="1">
    <location>
        <begin position="23"/>
        <end position="207"/>
    </location>
</feature>
<sequence>MKTGMCIAALAACLTASLSACGGGGGSAGTGNTPLTPPVSSNGNLDAYVGTWASACASHAVDTAVVARAAGSSNALTIAVTTTYYANTACTGDVIATQVWSAPTTATYVGTVASTIMPGSVSASIDKVTAQQPQRSVTLTGTFVSRKIVDGQPNWCIDYAGGSVCVPDRIYAAEPAPFDGLAIVGGELVDVKSNGVNYDAVERFTKR</sequence>
<dbReference type="AlphaFoldDB" id="A0A7X3G1G2"/>
<reference evidence="2 3" key="1">
    <citation type="submission" date="2019-12" db="EMBL/GenBank/DDBJ databases">
        <authorList>
            <person name="Li C."/>
            <person name="Zhao J."/>
        </authorList>
    </citation>
    <scope>NUCLEOTIDE SEQUENCE [LARGE SCALE GENOMIC DNA]</scope>
    <source>
        <strain evidence="2 3">NEAU-DD11</strain>
    </source>
</reference>
<dbReference type="PROSITE" id="PS51257">
    <property type="entry name" value="PROKAR_LIPOPROTEIN"/>
    <property type="match status" value="1"/>
</dbReference>
<keyword evidence="3" id="KW-1185">Reference proteome</keyword>
<keyword evidence="1" id="KW-0732">Signal</keyword>
<protein>
    <submittedName>
        <fullName evidence="2">Uncharacterized protein</fullName>
    </submittedName>
</protein>
<feature type="signal peptide" evidence="1">
    <location>
        <begin position="1"/>
        <end position="22"/>
    </location>
</feature>
<dbReference type="RefSeq" id="WP_160409002.1">
    <property type="nucleotide sequence ID" value="NZ_WSES01000003.1"/>
</dbReference>
<organism evidence="2 3">
    <name type="scientific">Massilia cellulosiltytica</name>
    <dbReference type="NCBI Taxonomy" id="2683234"/>
    <lineage>
        <taxon>Bacteria</taxon>
        <taxon>Pseudomonadati</taxon>
        <taxon>Pseudomonadota</taxon>
        <taxon>Betaproteobacteria</taxon>
        <taxon>Burkholderiales</taxon>
        <taxon>Oxalobacteraceae</taxon>
        <taxon>Telluria group</taxon>
        <taxon>Massilia</taxon>
    </lineage>
</organism>
<dbReference type="Proteomes" id="UP000443353">
    <property type="component" value="Unassembled WGS sequence"/>
</dbReference>
<dbReference type="EMBL" id="WSES01000003">
    <property type="protein sequence ID" value="MVW60867.1"/>
    <property type="molecule type" value="Genomic_DNA"/>
</dbReference>
<comment type="caution">
    <text evidence="2">The sequence shown here is derived from an EMBL/GenBank/DDBJ whole genome shotgun (WGS) entry which is preliminary data.</text>
</comment>
<proteinExistence type="predicted"/>